<dbReference type="AlphaFoldDB" id="A0A5M3M8Z9"/>
<accession>A0A5M3M8Z9</accession>
<evidence type="ECO:0000313" key="1">
    <source>
        <dbReference type="EMBL" id="EIW75557.1"/>
    </source>
</evidence>
<protein>
    <submittedName>
        <fullName evidence="1">Uncharacterized protein</fullName>
    </submittedName>
</protein>
<gene>
    <name evidence="1" type="ORF">CONPUDRAFT_65469</name>
</gene>
<dbReference type="KEGG" id="cput:CONPUDRAFT_65469"/>
<proteinExistence type="predicted"/>
<comment type="caution">
    <text evidence="1">The sequence shown here is derived from an EMBL/GenBank/DDBJ whole genome shotgun (WGS) entry which is preliminary data.</text>
</comment>
<reference evidence="2" key="1">
    <citation type="journal article" date="2012" name="Science">
        <title>The Paleozoic origin of enzymatic lignin decomposition reconstructed from 31 fungal genomes.</title>
        <authorList>
            <person name="Floudas D."/>
            <person name="Binder M."/>
            <person name="Riley R."/>
            <person name="Barry K."/>
            <person name="Blanchette R.A."/>
            <person name="Henrissat B."/>
            <person name="Martinez A.T."/>
            <person name="Otillar R."/>
            <person name="Spatafora J.W."/>
            <person name="Yadav J.S."/>
            <person name="Aerts A."/>
            <person name="Benoit I."/>
            <person name="Boyd A."/>
            <person name="Carlson A."/>
            <person name="Copeland A."/>
            <person name="Coutinho P.M."/>
            <person name="de Vries R.P."/>
            <person name="Ferreira P."/>
            <person name="Findley K."/>
            <person name="Foster B."/>
            <person name="Gaskell J."/>
            <person name="Glotzer D."/>
            <person name="Gorecki P."/>
            <person name="Heitman J."/>
            <person name="Hesse C."/>
            <person name="Hori C."/>
            <person name="Igarashi K."/>
            <person name="Jurgens J.A."/>
            <person name="Kallen N."/>
            <person name="Kersten P."/>
            <person name="Kohler A."/>
            <person name="Kuees U."/>
            <person name="Kumar T.K.A."/>
            <person name="Kuo A."/>
            <person name="LaButti K."/>
            <person name="Larrondo L.F."/>
            <person name="Lindquist E."/>
            <person name="Ling A."/>
            <person name="Lombard V."/>
            <person name="Lucas S."/>
            <person name="Lundell T."/>
            <person name="Martin R."/>
            <person name="McLaughlin D.J."/>
            <person name="Morgenstern I."/>
            <person name="Morin E."/>
            <person name="Murat C."/>
            <person name="Nagy L.G."/>
            <person name="Nolan M."/>
            <person name="Ohm R.A."/>
            <person name="Patyshakuliyeva A."/>
            <person name="Rokas A."/>
            <person name="Ruiz-Duenas F.J."/>
            <person name="Sabat G."/>
            <person name="Salamov A."/>
            <person name="Samejima M."/>
            <person name="Schmutz J."/>
            <person name="Slot J.C."/>
            <person name="St John F."/>
            <person name="Stenlid J."/>
            <person name="Sun H."/>
            <person name="Sun S."/>
            <person name="Syed K."/>
            <person name="Tsang A."/>
            <person name="Wiebenga A."/>
            <person name="Young D."/>
            <person name="Pisabarro A."/>
            <person name="Eastwood D.C."/>
            <person name="Martin F."/>
            <person name="Cullen D."/>
            <person name="Grigoriev I.V."/>
            <person name="Hibbett D.S."/>
        </authorList>
    </citation>
    <scope>NUCLEOTIDE SEQUENCE [LARGE SCALE GENOMIC DNA]</scope>
    <source>
        <strain evidence="2">RWD-64-598 SS2</strain>
    </source>
</reference>
<dbReference type="GeneID" id="19208422"/>
<organism evidence="1 2">
    <name type="scientific">Coniophora puteana (strain RWD-64-598)</name>
    <name type="common">Brown rot fungus</name>
    <dbReference type="NCBI Taxonomy" id="741705"/>
    <lineage>
        <taxon>Eukaryota</taxon>
        <taxon>Fungi</taxon>
        <taxon>Dikarya</taxon>
        <taxon>Basidiomycota</taxon>
        <taxon>Agaricomycotina</taxon>
        <taxon>Agaricomycetes</taxon>
        <taxon>Agaricomycetidae</taxon>
        <taxon>Boletales</taxon>
        <taxon>Coniophorineae</taxon>
        <taxon>Coniophoraceae</taxon>
        <taxon>Coniophora</taxon>
    </lineage>
</organism>
<name>A0A5M3M8Z9_CONPW</name>
<evidence type="ECO:0000313" key="2">
    <source>
        <dbReference type="Proteomes" id="UP000053558"/>
    </source>
</evidence>
<dbReference type="RefSeq" id="XP_007774079.1">
    <property type="nucleotide sequence ID" value="XM_007775889.1"/>
</dbReference>
<dbReference type="Proteomes" id="UP000053558">
    <property type="component" value="Unassembled WGS sequence"/>
</dbReference>
<sequence>FGKDVGLGIKSVRTYTHQLFLSSLLKKLNITHTDIKPPRTFFYPSPCMPWLTEWLRRSTSRGRCSSCPAWASHLMRRRMISRLTSSRDSTVLPKPVSLGLLVSSFLRFDLDVLL</sequence>
<dbReference type="EMBL" id="JH711588">
    <property type="protein sequence ID" value="EIW75557.1"/>
    <property type="molecule type" value="Genomic_DNA"/>
</dbReference>
<keyword evidence="2" id="KW-1185">Reference proteome</keyword>
<dbReference type="OrthoDB" id="9332038at2759"/>
<feature type="non-terminal residue" evidence="1">
    <location>
        <position position="1"/>
    </location>
</feature>